<sequence length="722" mass="76131">MSSRLSHISSAVLALAAAAVGARAATEPCAEIAKLAANDTHIFSSEIGLACLESMPFKSDLAVKFVDEYTKYAQWQSTIEILRNPPAGYLSPATDIQGGLATIRSRAAAKQYKSQYDFDIDLYNLINTANDGHFALFPCSPTTINFGLQTSLVSVSSDGVAIPELYTLEDGVALSHGAKDVSPVILINGIGAEAYVEQLSSSQLFQDPDARYNQMLANVPIDGQGQTQSGSFTSFIAFPGVHSFELTFANGTQIQLPLLAGASAALGNFTFTTGEELWQAACAPQPAAPATPSTLTTPLSAPENYPKPIVRDSFNLLVGYFPTDAGLEDVAVLSVPTFLTEGAMLDGNLPADATANFAIEAQTFVNNATAEGKKKIIIDITGNGGGLVDSGFALISIFFPNMTIFSATRIRSTEATQFVLRTFNAQNNSDNDDVLSSGFYLPDLVLPDQKTGFSTLNQFIGPFDVLGVPSTAIVAEDTFALNDPTSDPINIDGLGGKLDGTKPPFAPEDIIILTDGRCSSTCTIFINHMAPRGVRVVAVGGRPQPGPMQSIGGVKGAQELGLSDISSSYDLAYELIAKASKAGTPIYTDAELAEYNKSVPVPLADMPFNLQQASVNFRNAFSPDNDQVPTQFIYQAADCRLFYTAGSLGKPELTWASVANAMWGKGKCAFRKPTTTKTYTSTASSSKSSPSSTSGSKSGSKSGSAHKALGLLLALAEGMNPN</sequence>
<keyword evidence="2" id="KW-0732">Signal</keyword>
<dbReference type="InterPro" id="IPR056186">
    <property type="entry name" value="PDZ_CPAF-rel"/>
</dbReference>
<feature type="domain" description="CPAF-like PDZ" evidence="4">
    <location>
        <begin position="146"/>
        <end position="262"/>
    </location>
</feature>
<evidence type="ECO:0000256" key="1">
    <source>
        <dbReference type="SAM" id="MobiDB-lite"/>
    </source>
</evidence>
<accession>A0A3E2H8J3</accession>
<evidence type="ECO:0000259" key="4">
    <source>
        <dbReference type="Pfam" id="PF23658"/>
    </source>
</evidence>
<feature type="region of interest" description="Disordered" evidence="1">
    <location>
        <begin position="678"/>
        <end position="704"/>
    </location>
</feature>
<dbReference type="EMBL" id="NCSJ02000119">
    <property type="protein sequence ID" value="RFU29719.1"/>
    <property type="molecule type" value="Genomic_DNA"/>
</dbReference>
<dbReference type="Pfam" id="PF03572">
    <property type="entry name" value="Peptidase_S41"/>
    <property type="match status" value="1"/>
</dbReference>
<dbReference type="PANTHER" id="PTHR37049:SF4">
    <property type="entry name" value="RHODANESE DOMAIN-CONTAINING PROTEIN"/>
    <property type="match status" value="1"/>
</dbReference>
<dbReference type="Gene3D" id="3.90.226.10">
    <property type="entry name" value="2-enoyl-CoA Hydratase, Chain A, domain 1"/>
    <property type="match status" value="1"/>
</dbReference>
<dbReference type="Pfam" id="PF23658">
    <property type="entry name" value="PDZ_CPAF_rel"/>
    <property type="match status" value="1"/>
</dbReference>
<feature type="chain" id="PRO_5017621612" evidence="2">
    <location>
        <begin position="25"/>
        <end position="722"/>
    </location>
</feature>
<dbReference type="Proteomes" id="UP000258309">
    <property type="component" value="Unassembled WGS sequence"/>
</dbReference>
<feature type="non-terminal residue" evidence="5">
    <location>
        <position position="722"/>
    </location>
</feature>
<gene>
    <name evidence="5" type="ORF">B7463_g6596</name>
</gene>
<comment type="caution">
    <text evidence="5">The sequence shown here is derived from an EMBL/GenBank/DDBJ whole genome shotgun (WGS) entry which is preliminary data.</text>
</comment>
<dbReference type="STRING" id="5539.A0A3E2H8J3"/>
<dbReference type="InterPro" id="IPR029045">
    <property type="entry name" value="ClpP/crotonase-like_dom_sf"/>
</dbReference>
<dbReference type="SUPFAM" id="SSF52096">
    <property type="entry name" value="ClpP/crotonase"/>
    <property type="match status" value="1"/>
</dbReference>
<evidence type="ECO:0000256" key="2">
    <source>
        <dbReference type="SAM" id="SignalP"/>
    </source>
</evidence>
<proteinExistence type="predicted"/>
<protein>
    <submittedName>
        <fullName evidence="5">Uncharacterized protein</fullName>
    </submittedName>
</protein>
<dbReference type="GO" id="GO:0006508">
    <property type="term" value="P:proteolysis"/>
    <property type="evidence" value="ECO:0007669"/>
    <property type="project" value="InterPro"/>
</dbReference>
<name>A0A3E2H8J3_SCYLI</name>
<keyword evidence="6" id="KW-1185">Reference proteome</keyword>
<evidence type="ECO:0000259" key="3">
    <source>
        <dbReference type="Pfam" id="PF03572"/>
    </source>
</evidence>
<dbReference type="InterPro" id="IPR005151">
    <property type="entry name" value="Tail-specific_protease"/>
</dbReference>
<dbReference type="InterPro" id="IPR052766">
    <property type="entry name" value="S41A_metabolite_peptidase"/>
</dbReference>
<feature type="non-terminal residue" evidence="5">
    <location>
        <position position="1"/>
    </location>
</feature>
<evidence type="ECO:0000313" key="6">
    <source>
        <dbReference type="Proteomes" id="UP000258309"/>
    </source>
</evidence>
<dbReference type="GO" id="GO:0008236">
    <property type="term" value="F:serine-type peptidase activity"/>
    <property type="evidence" value="ECO:0007669"/>
    <property type="project" value="InterPro"/>
</dbReference>
<dbReference type="PANTHER" id="PTHR37049">
    <property type="entry name" value="PEPTIDASE S41 FAMILY PROTEIN"/>
    <property type="match status" value="1"/>
</dbReference>
<dbReference type="OrthoDB" id="3534988at2759"/>
<reference evidence="5 6" key="1">
    <citation type="submission" date="2018-05" db="EMBL/GenBank/DDBJ databases">
        <title>Draft genome sequence of Scytalidium lignicola DSM 105466, a ubiquitous saprotrophic fungus.</title>
        <authorList>
            <person name="Buettner E."/>
            <person name="Gebauer A.M."/>
            <person name="Hofrichter M."/>
            <person name="Liers C."/>
            <person name="Kellner H."/>
        </authorList>
    </citation>
    <scope>NUCLEOTIDE SEQUENCE [LARGE SCALE GENOMIC DNA]</scope>
    <source>
        <strain evidence="5 6">DSM 105466</strain>
    </source>
</reference>
<organism evidence="5 6">
    <name type="scientific">Scytalidium lignicola</name>
    <name type="common">Hyphomycete</name>
    <dbReference type="NCBI Taxonomy" id="5539"/>
    <lineage>
        <taxon>Eukaryota</taxon>
        <taxon>Fungi</taxon>
        <taxon>Dikarya</taxon>
        <taxon>Ascomycota</taxon>
        <taxon>Pezizomycotina</taxon>
        <taxon>Leotiomycetes</taxon>
        <taxon>Leotiomycetes incertae sedis</taxon>
        <taxon>Scytalidium</taxon>
    </lineage>
</organism>
<dbReference type="OMA" id="CLQSMPF"/>
<dbReference type="AlphaFoldDB" id="A0A3E2H8J3"/>
<feature type="signal peptide" evidence="2">
    <location>
        <begin position="1"/>
        <end position="24"/>
    </location>
</feature>
<feature type="domain" description="Tail specific protease" evidence="3">
    <location>
        <begin position="330"/>
        <end position="529"/>
    </location>
</feature>
<evidence type="ECO:0000313" key="5">
    <source>
        <dbReference type="EMBL" id="RFU29719.1"/>
    </source>
</evidence>